<protein>
    <submittedName>
        <fullName evidence="1">Jg14228 protein</fullName>
    </submittedName>
</protein>
<dbReference type="OrthoDB" id="7271877at2759"/>
<dbReference type="Proteomes" id="UP000838756">
    <property type="component" value="Unassembled WGS sequence"/>
</dbReference>
<comment type="caution">
    <text evidence="1">The sequence shown here is derived from an EMBL/GenBank/DDBJ whole genome shotgun (WGS) entry which is preliminary data.</text>
</comment>
<organism evidence="1 2">
    <name type="scientific">Pararge aegeria aegeria</name>
    <dbReference type="NCBI Taxonomy" id="348720"/>
    <lineage>
        <taxon>Eukaryota</taxon>
        <taxon>Metazoa</taxon>
        <taxon>Ecdysozoa</taxon>
        <taxon>Arthropoda</taxon>
        <taxon>Hexapoda</taxon>
        <taxon>Insecta</taxon>
        <taxon>Pterygota</taxon>
        <taxon>Neoptera</taxon>
        <taxon>Endopterygota</taxon>
        <taxon>Lepidoptera</taxon>
        <taxon>Glossata</taxon>
        <taxon>Ditrysia</taxon>
        <taxon>Papilionoidea</taxon>
        <taxon>Nymphalidae</taxon>
        <taxon>Satyrinae</taxon>
        <taxon>Satyrini</taxon>
        <taxon>Parargina</taxon>
        <taxon>Pararge</taxon>
    </lineage>
</organism>
<evidence type="ECO:0000313" key="1">
    <source>
        <dbReference type="EMBL" id="CAH2240633.1"/>
    </source>
</evidence>
<keyword evidence="2" id="KW-1185">Reference proteome</keyword>
<accession>A0A8S4RTY6</accession>
<gene>
    <name evidence="1" type="primary">jg14228</name>
    <name evidence="1" type="ORF">PAEG_LOCUS17201</name>
</gene>
<evidence type="ECO:0000313" key="2">
    <source>
        <dbReference type="Proteomes" id="UP000838756"/>
    </source>
</evidence>
<proteinExistence type="predicted"/>
<name>A0A8S4RTY6_9NEOP</name>
<dbReference type="AlphaFoldDB" id="A0A8S4RTY6"/>
<dbReference type="EMBL" id="CAKXAJ010025535">
    <property type="protein sequence ID" value="CAH2240633.1"/>
    <property type="molecule type" value="Genomic_DNA"/>
</dbReference>
<sequence>MIPVPYADDMQMTLIYDHFLAINWLSDCGSTLKSLSSPFPDDELKPELTPELTVLAAEEPGGSEFPMLAKGSREFRISASAFWLYPEERVAVLPGAGGFMAPAPERRTTHPTPPIT</sequence>
<reference evidence="1" key="1">
    <citation type="submission" date="2022-03" db="EMBL/GenBank/DDBJ databases">
        <authorList>
            <person name="Lindestad O."/>
        </authorList>
    </citation>
    <scope>NUCLEOTIDE SEQUENCE</scope>
</reference>